<keyword evidence="4" id="KW-1185">Reference proteome</keyword>
<dbReference type="EMBL" id="JAMYWD010001722">
    <property type="protein sequence ID" value="KAJ4941336.1"/>
    <property type="molecule type" value="Genomic_DNA"/>
</dbReference>
<dbReference type="Pfam" id="PF10536">
    <property type="entry name" value="PMD"/>
    <property type="match status" value="1"/>
</dbReference>
<dbReference type="GO" id="GO:0010073">
    <property type="term" value="P:meristem maintenance"/>
    <property type="evidence" value="ECO:0007669"/>
    <property type="project" value="InterPro"/>
</dbReference>
<name>A0A9Q0GMS4_9MAGN</name>
<feature type="domain" description="Aminotransferase-like plant mobile" evidence="2">
    <location>
        <begin position="2"/>
        <end position="64"/>
    </location>
</feature>
<dbReference type="PANTHER" id="PTHR46033">
    <property type="entry name" value="PROTEIN MAIN-LIKE 2"/>
    <property type="match status" value="1"/>
</dbReference>
<dbReference type="Proteomes" id="UP001141806">
    <property type="component" value="Unassembled WGS sequence"/>
</dbReference>
<evidence type="ECO:0000313" key="3">
    <source>
        <dbReference type="EMBL" id="KAJ4941336.1"/>
    </source>
</evidence>
<feature type="region of interest" description="Disordered" evidence="1">
    <location>
        <begin position="306"/>
        <end position="331"/>
    </location>
</feature>
<reference evidence="3" key="1">
    <citation type="journal article" date="2023" name="Plant J.">
        <title>The genome of the king protea, Protea cynaroides.</title>
        <authorList>
            <person name="Chang J."/>
            <person name="Duong T.A."/>
            <person name="Schoeman C."/>
            <person name="Ma X."/>
            <person name="Roodt D."/>
            <person name="Barker N."/>
            <person name="Li Z."/>
            <person name="Van de Peer Y."/>
            <person name="Mizrachi E."/>
        </authorList>
    </citation>
    <scope>NUCLEOTIDE SEQUENCE</scope>
    <source>
        <tissue evidence="3">Young leaves</tissue>
    </source>
</reference>
<sequence length="429" mass="49773">MGFRHLLIMPNQKLSKTLLAELMDRWSCEKKAFVLPPGDIRISLMDVALILGLRVMGDPVVLRNEEPISHLEREYVLLFPNANRTVDSRYLSFLEDLDKLMRYAWGAAVHENLHLWLDRRKKPKDRIRRRLSHIYPSRHLHNSLILVMFSSQMWCYAHIDVARPVHHGQNLPFPRSCRWKNSSSYTRQWFTAKFEKLHGNQIIWELNPTPEESQIDVIRELLEMPKETMESPSISKHLSRTAMDNGLRTPMQAFEGQAVNLEKEPIIDLAGEMPEVQKYNVNLPSASGNPSTNGLEDEFRTKHNLSEKQEENFSTQKKEFEGQSLESKEDTLTEVNGEISEVALKVTLKVTQASQCPTAAEDTDDMSVDSLRTKNEMLEKQVSEMGDVIEELRRENRFLRSHLLSFDSFTDRLERIVLGEDLNDQQEYI</sequence>
<evidence type="ECO:0000259" key="2">
    <source>
        <dbReference type="Pfam" id="PF10536"/>
    </source>
</evidence>
<protein>
    <recommendedName>
        <fullName evidence="2">Aminotransferase-like plant mobile domain-containing protein</fullName>
    </recommendedName>
</protein>
<accession>A0A9Q0GMS4</accession>
<evidence type="ECO:0000256" key="1">
    <source>
        <dbReference type="SAM" id="MobiDB-lite"/>
    </source>
</evidence>
<proteinExistence type="predicted"/>
<comment type="caution">
    <text evidence="3">The sequence shown here is derived from an EMBL/GenBank/DDBJ whole genome shotgun (WGS) entry which is preliminary data.</text>
</comment>
<dbReference type="OrthoDB" id="684301at2759"/>
<dbReference type="InterPro" id="IPR019557">
    <property type="entry name" value="AminoTfrase-like_pln_mobile"/>
</dbReference>
<organism evidence="3 4">
    <name type="scientific">Protea cynaroides</name>
    <dbReference type="NCBI Taxonomy" id="273540"/>
    <lineage>
        <taxon>Eukaryota</taxon>
        <taxon>Viridiplantae</taxon>
        <taxon>Streptophyta</taxon>
        <taxon>Embryophyta</taxon>
        <taxon>Tracheophyta</taxon>
        <taxon>Spermatophyta</taxon>
        <taxon>Magnoliopsida</taxon>
        <taxon>Proteales</taxon>
        <taxon>Proteaceae</taxon>
        <taxon>Protea</taxon>
    </lineage>
</organism>
<dbReference type="InterPro" id="IPR044824">
    <property type="entry name" value="MAIN-like"/>
</dbReference>
<dbReference type="AlphaFoldDB" id="A0A9Q0GMS4"/>
<gene>
    <name evidence="3" type="ORF">NE237_008280</name>
</gene>
<dbReference type="PANTHER" id="PTHR46033:SF8">
    <property type="entry name" value="PROTEIN MAINTENANCE OF MERISTEMS-LIKE"/>
    <property type="match status" value="1"/>
</dbReference>
<evidence type="ECO:0000313" key="4">
    <source>
        <dbReference type="Proteomes" id="UP001141806"/>
    </source>
</evidence>